<dbReference type="Gene3D" id="3.10.450.530">
    <property type="entry name" value="Ribonuclease toxin, BrnT, of type II toxin-antitoxin system"/>
    <property type="match status" value="1"/>
</dbReference>
<dbReference type="RefSeq" id="WP_253567420.1">
    <property type="nucleotide sequence ID" value="NZ_JAMZEK010000003.1"/>
</dbReference>
<protein>
    <submittedName>
        <fullName evidence="1">BrnT family toxin</fullName>
    </submittedName>
</protein>
<organism evidence="1 2">
    <name type="scientific">Dyella lutea</name>
    <dbReference type="NCBI Taxonomy" id="2950441"/>
    <lineage>
        <taxon>Bacteria</taxon>
        <taxon>Pseudomonadati</taxon>
        <taxon>Pseudomonadota</taxon>
        <taxon>Gammaproteobacteria</taxon>
        <taxon>Lysobacterales</taxon>
        <taxon>Rhodanobacteraceae</taxon>
        <taxon>Dyella</taxon>
    </lineage>
</organism>
<dbReference type="InterPro" id="IPR038573">
    <property type="entry name" value="BrnT_sf"/>
</dbReference>
<keyword evidence="2" id="KW-1185">Reference proteome</keyword>
<dbReference type="EMBL" id="JAMZEK010000003">
    <property type="protein sequence ID" value="MCP1375157.1"/>
    <property type="molecule type" value="Genomic_DNA"/>
</dbReference>
<comment type="caution">
    <text evidence="1">The sequence shown here is derived from an EMBL/GenBank/DDBJ whole genome shotgun (WGS) entry which is preliminary data.</text>
</comment>
<evidence type="ECO:0000313" key="2">
    <source>
        <dbReference type="Proteomes" id="UP001204615"/>
    </source>
</evidence>
<dbReference type="Proteomes" id="UP001204615">
    <property type="component" value="Unassembled WGS sequence"/>
</dbReference>
<reference evidence="1 2" key="1">
    <citation type="submission" date="2022-06" db="EMBL/GenBank/DDBJ databases">
        <title>Dyella sp. Sa strain:Sa Genome sequencing.</title>
        <authorList>
            <person name="Park S."/>
        </authorList>
    </citation>
    <scope>NUCLEOTIDE SEQUENCE [LARGE SCALE GENOMIC DNA]</scope>
    <source>
        <strain evidence="1 2">Sa</strain>
    </source>
</reference>
<evidence type="ECO:0000313" key="1">
    <source>
        <dbReference type="EMBL" id="MCP1375157.1"/>
    </source>
</evidence>
<accession>A0ABT1FCQ2</accession>
<proteinExistence type="predicted"/>
<gene>
    <name evidence="1" type="ORF">NC595_13995</name>
</gene>
<name>A0ABT1FCQ2_9GAMM</name>
<sequence length="219" mass="25118">MDMQEAIGAIRALSVEEVSEKLARESIGSVRSELLLDVINGRVPLSYIPALDIQLFAIKALRRDLYDALPDRGHPYASWELYEYDPAKNGKNIIKHGVGFHEVASLSSNFGTLSVAYPHSDDEDRVVIFSNLNSGDNARNLDLPYPHIDGLVYVMTIAQQMPELRYRFISSRIIDQDDYRRHMTQAFRDIPVNTQDEKRLKKDFVDVCEGILKRNMFWQ</sequence>